<organism evidence="1 2">
    <name type="scientific">Methylobacterium haplocladii</name>
    <dbReference type="NCBI Taxonomy" id="1176176"/>
    <lineage>
        <taxon>Bacteria</taxon>
        <taxon>Pseudomonadati</taxon>
        <taxon>Pseudomonadota</taxon>
        <taxon>Alphaproteobacteria</taxon>
        <taxon>Hyphomicrobiales</taxon>
        <taxon>Methylobacteriaceae</taxon>
        <taxon>Methylobacterium</taxon>
    </lineage>
</organism>
<sequence length="127" mass="12620">MSSPVTATFPSIRTGRAAGCVLVALLCILTTALFALADASASKAAPSGAALSRVETAVKSEGSRDVPADFVAGRAVADSDNPFEHGRLPLADAVVPAPCLTSGSLVLIADTGPAGAASPLPERPPRV</sequence>
<dbReference type="EMBL" id="BJZT01000003">
    <property type="protein sequence ID" value="GEO97881.1"/>
    <property type="molecule type" value="Genomic_DNA"/>
</dbReference>
<dbReference type="Proteomes" id="UP000321258">
    <property type="component" value="Unassembled WGS sequence"/>
</dbReference>
<protein>
    <submittedName>
        <fullName evidence="1">Uncharacterized protein</fullName>
    </submittedName>
</protein>
<comment type="caution">
    <text evidence="1">The sequence shown here is derived from an EMBL/GenBank/DDBJ whole genome shotgun (WGS) entry which is preliminary data.</text>
</comment>
<evidence type="ECO:0000313" key="1">
    <source>
        <dbReference type="EMBL" id="GEO97881.1"/>
    </source>
</evidence>
<evidence type="ECO:0000313" key="2">
    <source>
        <dbReference type="Proteomes" id="UP000321258"/>
    </source>
</evidence>
<dbReference type="AlphaFoldDB" id="A0A512IJM9"/>
<accession>A0A512IJM9</accession>
<proteinExistence type="predicted"/>
<keyword evidence="2" id="KW-1185">Reference proteome</keyword>
<reference evidence="1 2" key="1">
    <citation type="submission" date="2019-07" db="EMBL/GenBank/DDBJ databases">
        <title>Whole genome shotgun sequence of Methylobacterium haplocladii NBRC 107714.</title>
        <authorList>
            <person name="Hosoyama A."/>
            <person name="Uohara A."/>
            <person name="Ohji S."/>
            <person name="Ichikawa N."/>
        </authorList>
    </citation>
    <scope>NUCLEOTIDE SEQUENCE [LARGE SCALE GENOMIC DNA]</scope>
    <source>
        <strain evidence="1 2">NBRC 107714</strain>
    </source>
</reference>
<name>A0A512IJM9_9HYPH</name>
<gene>
    <name evidence="1" type="ORF">MHA02_02690</name>
</gene>